<evidence type="ECO:0000313" key="2">
    <source>
        <dbReference type="EMBL" id="KJH52314.1"/>
    </source>
</evidence>
<proteinExistence type="predicted"/>
<protein>
    <submittedName>
        <fullName evidence="2">Uncharacterized protein</fullName>
    </submittedName>
</protein>
<keyword evidence="3" id="KW-1185">Reference proteome</keyword>
<sequence>MLYRSAFIIALLLLITLPLSSSDASCWIAALCRGFYCDSSCGFKACVKSVCVCAQCDLSRYGIAF</sequence>
<dbReference type="Proteomes" id="UP000053766">
    <property type="component" value="Unassembled WGS sequence"/>
</dbReference>
<reference evidence="3" key="2">
    <citation type="journal article" date="2016" name="Sci. Rep.">
        <title>Dictyocaulus viviparus genome, variome and transcriptome elucidate lungworm biology and support future intervention.</title>
        <authorList>
            <person name="McNulty S.N."/>
            <person name="Strube C."/>
            <person name="Rosa B.A."/>
            <person name="Martin J.C."/>
            <person name="Tyagi R."/>
            <person name="Choi Y.J."/>
            <person name="Wang Q."/>
            <person name="Hallsworth Pepin K."/>
            <person name="Zhang X."/>
            <person name="Ozersky P."/>
            <person name="Wilson R.K."/>
            <person name="Sternberg P.W."/>
            <person name="Gasser R.B."/>
            <person name="Mitreva M."/>
        </authorList>
    </citation>
    <scope>NUCLEOTIDE SEQUENCE [LARGE SCALE GENOMIC DNA]</scope>
    <source>
        <strain evidence="3">HannoverDv2000</strain>
    </source>
</reference>
<dbReference type="AlphaFoldDB" id="A0A0D8Y8L1"/>
<reference evidence="2 3" key="1">
    <citation type="submission" date="2013-11" db="EMBL/GenBank/DDBJ databases">
        <title>Draft genome of the bovine lungworm Dictyocaulus viviparus.</title>
        <authorList>
            <person name="Mitreva M."/>
        </authorList>
    </citation>
    <scope>NUCLEOTIDE SEQUENCE [LARGE SCALE GENOMIC DNA]</scope>
    <source>
        <strain evidence="2 3">HannoverDv2000</strain>
    </source>
</reference>
<feature type="signal peptide" evidence="1">
    <location>
        <begin position="1"/>
        <end position="22"/>
    </location>
</feature>
<feature type="chain" id="PRO_5002336307" evidence="1">
    <location>
        <begin position="23"/>
        <end position="65"/>
    </location>
</feature>
<keyword evidence="1" id="KW-0732">Signal</keyword>
<evidence type="ECO:0000256" key="1">
    <source>
        <dbReference type="SAM" id="SignalP"/>
    </source>
</evidence>
<accession>A0A0D8Y8L1</accession>
<name>A0A0D8Y8L1_DICVI</name>
<dbReference type="EMBL" id="KN716167">
    <property type="protein sequence ID" value="KJH52314.1"/>
    <property type="molecule type" value="Genomic_DNA"/>
</dbReference>
<organism evidence="2 3">
    <name type="scientific">Dictyocaulus viviparus</name>
    <name type="common">Bovine lungworm</name>
    <dbReference type="NCBI Taxonomy" id="29172"/>
    <lineage>
        <taxon>Eukaryota</taxon>
        <taxon>Metazoa</taxon>
        <taxon>Ecdysozoa</taxon>
        <taxon>Nematoda</taxon>
        <taxon>Chromadorea</taxon>
        <taxon>Rhabditida</taxon>
        <taxon>Rhabditina</taxon>
        <taxon>Rhabditomorpha</taxon>
        <taxon>Strongyloidea</taxon>
        <taxon>Metastrongylidae</taxon>
        <taxon>Dictyocaulus</taxon>
    </lineage>
</organism>
<gene>
    <name evidence="2" type="ORF">DICVIV_01516</name>
</gene>
<evidence type="ECO:0000313" key="3">
    <source>
        <dbReference type="Proteomes" id="UP000053766"/>
    </source>
</evidence>